<evidence type="ECO:0000256" key="1">
    <source>
        <dbReference type="SAM" id="MobiDB-lite"/>
    </source>
</evidence>
<keyword evidence="2" id="KW-0812">Transmembrane</keyword>
<accession>A9WVN6</accession>
<dbReference type="SUPFAM" id="SSF49785">
    <property type="entry name" value="Galactose-binding domain-like"/>
    <property type="match status" value="1"/>
</dbReference>
<evidence type="ECO:0000313" key="4">
    <source>
        <dbReference type="Proteomes" id="UP000002007"/>
    </source>
</evidence>
<dbReference type="AlphaFoldDB" id="A9WVN6"/>
<proteinExistence type="predicted"/>
<dbReference type="STRING" id="288705.RSal33209_3548"/>
<feature type="region of interest" description="Disordered" evidence="1">
    <location>
        <begin position="170"/>
        <end position="211"/>
    </location>
</feature>
<feature type="region of interest" description="Disordered" evidence="1">
    <location>
        <begin position="269"/>
        <end position="288"/>
    </location>
</feature>
<name>A9WVN6_RENSM</name>
<dbReference type="Gene3D" id="2.60.120.260">
    <property type="entry name" value="Galactose-binding domain-like"/>
    <property type="match status" value="1"/>
</dbReference>
<feature type="region of interest" description="Disordered" evidence="1">
    <location>
        <begin position="328"/>
        <end position="361"/>
    </location>
</feature>
<evidence type="ECO:0000256" key="2">
    <source>
        <dbReference type="SAM" id="Phobius"/>
    </source>
</evidence>
<sequence>MQPELNRLPTIQLEEETLSQSMEVGTVLGGRYRIATHVLNSAEGDQVFDGVDQVLNRPVSIVVAGHGNGDNLTQGAREVATGDRPANFQILDLGLGDGTAYLIASKSGAADLLDLLIPTEPFVEPSFTDTLGEELFGGPRAEEPVAAEYVYDDGTPVPASVIPPAAVPPPPVIAPRSSDPVPSAKEPVLPTATKGQPVQAADSGSVGSPKVSLWSDEDYGFINEKPAVSNDQRKPSTFPASAVAAAPLYQEPPRNTSAQPIAGGAIAAGAGSSAGSGPGNPNADYDDEVNAPRSGRWLILGILAIVVVVAIVFAGTQLLTSWFGDKNPAAQSSASNSQSSSEPNSSNSPQPSNQAGPPVVVGATREVPGASEADLAKNFPEGRLANLTDGNPATLWSSYEFTDETMAGTSAKSIALIVQLKDRSTVSSVAIAQSGTSGGSFEVLVNDKPSLDGAKSIGTGIFTGPEFNISAPPNTTASYVIVNFTKLPKVLSPQIYPYGLKIGEITIK</sequence>
<dbReference type="HOGENOM" id="CLU_592700_0_0_11"/>
<organism evidence="3 4">
    <name type="scientific">Renibacterium salmoninarum (strain ATCC 33209 / DSM 20767 / JCM 11484 / NBRC 15589 / NCIMB 2235)</name>
    <dbReference type="NCBI Taxonomy" id="288705"/>
    <lineage>
        <taxon>Bacteria</taxon>
        <taxon>Bacillati</taxon>
        <taxon>Actinomycetota</taxon>
        <taxon>Actinomycetes</taxon>
        <taxon>Micrococcales</taxon>
        <taxon>Micrococcaceae</taxon>
        <taxon>Renibacterium</taxon>
    </lineage>
</organism>
<dbReference type="Proteomes" id="UP000002007">
    <property type="component" value="Chromosome"/>
</dbReference>
<keyword evidence="2" id="KW-1133">Transmembrane helix</keyword>
<dbReference type="EMBL" id="CP000910">
    <property type="protein sequence ID" value="ABY25257.1"/>
    <property type="molecule type" value="Genomic_DNA"/>
</dbReference>
<gene>
    <name evidence="3" type="ordered locus">RSal33209_3548</name>
</gene>
<feature type="compositionally biased region" description="Low complexity" evidence="1">
    <location>
        <begin position="328"/>
        <end position="355"/>
    </location>
</feature>
<dbReference type="KEGG" id="rsa:RSal33209_3548"/>
<keyword evidence="4" id="KW-1185">Reference proteome</keyword>
<evidence type="ECO:0000313" key="3">
    <source>
        <dbReference type="EMBL" id="ABY25257.1"/>
    </source>
</evidence>
<keyword evidence="2" id="KW-0472">Membrane</keyword>
<feature type="transmembrane region" description="Helical" evidence="2">
    <location>
        <begin position="297"/>
        <end position="319"/>
    </location>
</feature>
<reference evidence="4" key="1">
    <citation type="journal article" date="2008" name="J. Bacteriol.">
        <title>Genome sequence of the fish pathogen Renibacterium salmoninarum suggests reductive evolution away from an environmental Arthrobacter ancestor.</title>
        <authorList>
            <person name="Wiens G.D."/>
            <person name="Rockey D.D."/>
            <person name="Wu Z."/>
            <person name="Chang J."/>
            <person name="Levy R."/>
            <person name="Crane S."/>
            <person name="Chen D.S."/>
            <person name="Capri G.R."/>
            <person name="Burnett J.R."/>
            <person name="Sudheesh P.S."/>
            <person name="Schipma M.J."/>
            <person name="Burd H."/>
            <person name="Bhattacharyya A."/>
            <person name="Rhodes L.D."/>
            <person name="Kaul R."/>
            <person name="Strom M.S."/>
        </authorList>
    </citation>
    <scope>NUCLEOTIDE SEQUENCE [LARGE SCALE GENOMIC DNA]</scope>
    <source>
        <strain evidence="4">ATCC 33209 / DSM 20767 / JCM 11484 / NBRC 15589 / NCIMB 2235</strain>
    </source>
</reference>
<dbReference type="InterPro" id="IPR008979">
    <property type="entry name" value="Galactose-bd-like_sf"/>
</dbReference>
<protein>
    <submittedName>
        <fullName evidence="3">Uncharacterized protein</fullName>
    </submittedName>
</protein>
<dbReference type="eggNOG" id="COG0515">
    <property type="taxonomic scope" value="Bacteria"/>
</dbReference>